<dbReference type="Gene3D" id="3.80.10.10">
    <property type="entry name" value="Ribonuclease Inhibitor"/>
    <property type="match status" value="1"/>
</dbReference>
<dbReference type="SUPFAM" id="SSF52058">
    <property type="entry name" value="L domain-like"/>
    <property type="match status" value="1"/>
</dbReference>
<dbReference type="AlphaFoldDB" id="A0A167SUC6"/>
<protein>
    <submittedName>
        <fullName evidence="1">Uncharacterized protein</fullName>
    </submittedName>
</protein>
<dbReference type="EMBL" id="KV418780">
    <property type="protein sequence ID" value="KZP02251.1"/>
    <property type="molecule type" value="Genomic_DNA"/>
</dbReference>
<reference evidence="1" key="1">
    <citation type="journal article" date="2016" name="Mol. Biol. Evol.">
        <title>Comparative Genomics of Early-Diverging Mushroom-Forming Fungi Provides Insights into the Origins of Lignocellulose Decay Capabilities.</title>
        <authorList>
            <person name="Nagy L.G."/>
            <person name="Riley R."/>
            <person name="Tritt A."/>
            <person name="Adam C."/>
            <person name="Daum C."/>
            <person name="Floudas D."/>
            <person name="Sun H."/>
            <person name="Yadav J.S."/>
            <person name="Pangilinan J."/>
            <person name="Larsson K.H."/>
            <person name="Matsuura K."/>
            <person name="Barry K."/>
            <person name="Labutti K."/>
            <person name="Kuo R."/>
            <person name="Ohm R.A."/>
            <person name="Bhattacharya S.S."/>
            <person name="Shirouzu T."/>
            <person name="Yoshinaga Y."/>
            <person name="Martin F.M."/>
            <person name="Grigoriev I.V."/>
            <person name="Hibbett D.S."/>
        </authorList>
    </citation>
    <scope>NUCLEOTIDE SEQUENCE [LARGE SCALE GENOMIC DNA]</scope>
    <source>
        <strain evidence="1">CBS 109695</strain>
    </source>
</reference>
<gene>
    <name evidence="1" type="ORF">FIBSPDRAFT_979192</name>
</gene>
<organism evidence="1">
    <name type="scientific">Athelia psychrophila</name>
    <dbReference type="NCBI Taxonomy" id="1759441"/>
    <lineage>
        <taxon>Eukaryota</taxon>
        <taxon>Fungi</taxon>
        <taxon>Dikarya</taxon>
        <taxon>Basidiomycota</taxon>
        <taxon>Agaricomycotina</taxon>
        <taxon>Agaricomycetes</taxon>
        <taxon>Agaricomycetidae</taxon>
        <taxon>Atheliales</taxon>
        <taxon>Atheliaceae</taxon>
        <taxon>Athelia</taxon>
    </lineage>
</organism>
<evidence type="ECO:0000313" key="1">
    <source>
        <dbReference type="EMBL" id="KZP02251.1"/>
    </source>
</evidence>
<dbReference type="InterPro" id="IPR032675">
    <property type="entry name" value="LRR_dom_sf"/>
</dbReference>
<accession>A0A167SUC6</accession>
<sequence length="199" mass="22535">MYSYLKRSKRMTIEIVMKRCPNGRLNRALWDLLKSELFRCRELVVDFRWNGSSGGRQQLEAIQALAHSAAPAMQSLNITSQMDQGHTAIPFVTGGTLLLTHLALHLQASHNILPSLQSVTTLTLDVLSLARYCGIPTVWIRRLQDMPRLTHLSLDNAEGRYFDGAPNTLPKLQTLYLHTSSFRFEAGLMILQRFSMPLL</sequence>
<name>A0A167SUC6_9AGAM</name>
<proteinExistence type="predicted"/>
<feature type="non-terminal residue" evidence="1">
    <location>
        <position position="1"/>
    </location>
</feature>